<comment type="caution">
    <text evidence="9">The sequence shown here is derived from an EMBL/GenBank/DDBJ whole genome shotgun (WGS) entry which is preliminary data.</text>
</comment>
<dbReference type="AlphaFoldDB" id="A0AAW5HU40"/>
<dbReference type="InterPro" id="IPR019810">
    <property type="entry name" value="Citrate_synthase_AS"/>
</dbReference>
<dbReference type="GO" id="GO:0005975">
    <property type="term" value="P:carbohydrate metabolic process"/>
    <property type="evidence" value="ECO:0007669"/>
    <property type="project" value="TreeGrafter"/>
</dbReference>
<dbReference type="Pfam" id="PF00285">
    <property type="entry name" value="Citrate_synt"/>
    <property type="match status" value="1"/>
</dbReference>
<dbReference type="PIRSF" id="PIRSF001369">
    <property type="entry name" value="Citrate_synth"/>
    <property type="match status" value="1"/>
</dbReference>
<dbReference type="Gene3D" id="1.10.230.10">
    <property type="entry name" value="Cytochrome P450-Terp, domain 2"/>
    <property type="match status" value="1"/>
</dbReference>
<sequence>MTTQEIKKGLAGVVADYTAISKVNPETNSLLYYGYPVHELAEHCTFEEVAYLLWHGELPDKSGAEEFRLGCMNNRDIDEELIQVINYLPKDCHPMDVLRTAVSFLGTRDEYKFTPDADHIRKIGTELLAKLPTIVATDIRRRQGKGYIAPSKDKGFSENFLWMVFGDEEGSPATIPSDIEAFEKTMILYAEHSFNASTFTARTVTSTQSDAWSAITAAIGALKGPLHGGANEFVMHHMKEIDDPANAEQWCLNKLKNKELVMGFGHRVYKKGDSRVPTMEAAFKKLAAEHKDQGAEKWVEIYDIMAKTMYENTSINIRPNLDFPSGPSYYILGFDIEFFTPLFVMSRITGWTAHIIEQYENNSLIRPLSAYNGPEERHLDGTYQPQ</sequence>
<keyword evidence="9" id="KW-0012">Acyltransferase</keyword>
<organism evidence="9 10">
    <name type="scientific">Corynebacterium lipophilum</name>
    <dbReference type="NCBI Taxonomy" id="2804918"/>
    <lineage>
        <taxon>Bacteria</taxon>
        <taxon>Bacillati</taxon>
        <taxon>Actinomycetota</taxon>
        <taxon>Actinomycetes</taxon>
        <taxon>Mycobacteriales</taxon>
        <taxon>Corynebacteriaceae</taxon>
        <taxon>Corynebacterium</taxon>
    </lineage>
</organism>
<accession>A0AAW5HU40</accession>
<protein>
    <recommendedName>
        <fullName evidence="6">Citrate synthase</fullName>
    </recommendedName>
</protein>
<feature type="active site" evidence="7">
    <location>
        <position position="266"/>
    </location>
</feature>
<evidence type="ECO:0000256" key="6">
    <source>
        <dbReference type="PIRNR" id="PIRNR001369"/>
    </source>
</evidence>
<dbReference type="RefSeq" id="WP_070362990.1">
    <property type="nucleotide sequence ID" value="NZ_JAEUWV010000002.1"/>
</dbReference>
<dbReference type="NCBIfam" id="NF010636">
    <property type="entry name" value="PRK14033.1"/>
    <property type="match status" value="1"/>
</dbReference>
<dbReference type="InterPro" id="IPR002020">
    <property type="entry name" value="Citrate_synthase"/>
</dbReference>
<dbReference type="GO" id="GO:0005829">
    <property type="term" value="C:cytosol"/>
    <property type="evidence" value="ECO:0007669"/>
    <property type="project" value="TreeGrafter"/>
</dbReference>
<evidence type="ECO:0000313" key="10">
    <source>
        <dbReference type="Proteomes" id="UP001205920"/>
    </source>
</evidence>
<dbReference type="PROSITE" id="PS00480">
    <property type="entry name" value="CITRATE_SYNTHASE"/>
    <property type="match status" value="1"/>
</dbReference>
<dbReference type="GO" id="GO:0036440">
    <property type="term" value="F:citrate synthase activity"/>
    <property type="evidence" value="ECO:0007669"/>
    <property type="project" value="UniProtKB-EC"/>
</dbReference>
<evidence type="ECO:0000256" key="4">
    <source>
        <dbReference type="ARBA" id="ARBA00022679"/>
    </source>
</evidence>
<dbReference type="Proteomes" id="UP001205920">
    <property type="component" value="Unassembled WGS sequence"/>
</dbReference>
<evidence type="ECO:0000256" key="2">
    <source>
        <dbReference type="ARBA" id="ARBA00010566"/>
    </source>
</evidence>
<comment type="similarity">
    <text evidence="2 6 8">Belongs to the citrate synthase family.</text>
</comment>
<dbReference type="InterPro" id="IPR036969">
    <property type="entry name" value="Citrate_synthase_sf"/>
</dbReference>
<dbReference type="SUPFAM" id="SSF48256">
    <property type="entry name" value="Citrate synthase"/>
    <property type="match status" value="1"/>
</dbReference>
<dbReference type="PANTHER" id="PTHR11739:SF4">
    <property type="entry name" value="CITRATE SYNTHASE, PEROXISOMAL"/>
    <property type="match status" value="1"/>
</dbReference>
<evidence type="ECO:0000256" key="7">
    <source>
        <dbReference type="PIRSR" id="PIRSR001369-1"/>
    </source>
</evidence>
<keyword evidence="3" id="KW-0816">Tricarboxylic acid cycle</keyword>
<gene>
    <name evidence="9" type="ORF">JMN37_02135</name>
</gene>
<dbReference type="GO" id="GO:0006099">
    <property type="term" value="P:tricarboxylic acid cycle"/>
    <property type="evidence" value="ECO:0007669"/>
    <property type="project" value="UniProtKB-KW"/>
</dbReference>
<dbReference type="PANTHER" id="PTHR11739">
    <property type="entry name" value="CITRATE SYNTHASE"/>
    <property type="match status" value="1"/>
</dbReference>
<dbReference type="NCBIfam" id="TIGR01800">
    <property type="entry name" value="cit_synth_II"/>
    <property type="match status" value="1"/>
</dbReference>
<evidence type="ECO:0000256" key="5">
    <source>
        <dbReference type="ARBA" id="ARBA00049288"/>
    </source>
</evidence>
<name>A0AAW5HU40_9CORY</name>
<proteinExistence type="inferred from homology"/>
<evidence type="ECO:0000256" key="3">
    <source>
        <dbReference type="ARBA" id="ARBA00022532"/>
    </source>
</evidence>
<comment type="catalytic activity">
    <reaction evidence="5">
        <text>oxaloacetate + acetyl-CoA + H2O = citrate + CoA + H(+)</text>
        <dbReference type="Rhea" id="RHEA:16845"/>
        <dbReference type="ChEBI" id="CHEBI:15377"/>
        <dbReference type="ChEBI" id="CHEBI:15378"/>
        <dbReference type="ChEBI" id="CHEBI:16452"/>
        <dbReference type="ChEBI" id="CHEBI:16947"/>
        <dbReference type="ChEBI" id="CHEBI:57287"/>
        <dbReference type="ChEBI" id="CHEBI:57288"/>
        <dbReference type="EC" id="2.3.3.16"/>
    </reaction>
</comment>
<keyword evidence="4 6" id="KW-0808">Transferase</keyword>
<feature type="active site" evidence="7">
    <location>
        <position position="322"/>
    </location>
</feature>
<reference evidence="9 10" key="1">
    <citation type="submission" date="2021-01" db="EMBL/GenBank/DDBJ databases">
        <title>Identification and Characterization of Corynebacterium sp.</title>
        <authorList>
            <person name="Luo Q."/>
            <person name="Qu P."/>
            <person name="Chen Q."/>
        </authorList>
    </citation>
    <scope>NUCLEOTIDE SEQUENCE [LARGE SCALE GENOMIC DNA]</scope>
    <source>
        <strain evidence="9 10">MC-18</strain>
    </source>
</reference>
<evidence type="ECO:0000256" key="1">
    <source>
        <dbReference type="ARBA" id="ARBA00005163"/>
    </source>
</evidence>
<dbReference type="PRINTS" id="PR00143">
    <property type="entry name" value="CITRTSNTHASE"/>
</dbReference>
<dbReference type="Gene3D" id="1.10.580.10">
    <property type="entry name" value="Citrate Synthase, domain 1"/>
    <property type="match status" value="1"/>
</dbReference>
<keyword evidence="10" id="KW-1185">Reference proteome</keyword>
<evidence type="ECO:0000256" key="8">
    <source>
        <dbReference type="RuleBase" id="RU003406"/>
    </source>
</evidence>
<dbReference type="InterPro" id="IPR016142">
    <property type="entry name" value="Citrate_synth-like_lrg_a-sub"/>
</dbReference>
<dbReference type="InterPro" id="IPR024176">
    <property type="entry name" value="Citrate_synthase_bac-typ"/>
</dbReference>
<evidence type="ECO:0000313" key="9">
    <source>
        <dbReference type="EMBL" id="MCO6393788.1"/>
    </source>
</evidence>
<dbReference type="InterPro" id="IPR016143">
    <property type="entry name" value="Citrate_synth-like_sm_a-sub"/>
</dbReference>
<comment type="pathway">
    <text evidence="1">Carbohydrate metabolism; tricarboxylic acid cycle.</text>
</comment>
<dbReference type="EMBL" id="JAEUWV010000002">
    <property type="protein sequence ID" value="MCO6393788.1"/>
    <property type="molecule type" value="Genomic_DNA"/>
</dbReference>
<dbReference type="InterPro" id="IPR011278">
    <property type="entry name" value="2-MeCitrate/Citrate_synth_II"/>
</dbReference>